<dbReference type="RefSeq" id="WP_206075105.1">
    <property type="nucleotide sequence ID" value="NZ_BJXM01000041.1"/>
</dbReference>
<evidence type="ECO:0000313" key="2">
    <source>
        <dbReference type="EMBL" id="RIH90741.1"/>
    </source>
</evidence>
<name>A0A399F7X8_9DEIN</name>
<protein>
    <submittedName>
        <fullName evidence="2">sn-glycerol-3-phosphate-binding periplasmic protein UgpB</fullName>
    </submittedName>
</protein>
<dbReference type="Gene3D" id="3.40.190.10">
    <property type="entry name" value="Periplasmic binding protein-like II"/>
    <property type="match status" value="2"/>
</dbReference>
<comment type="caution">
    <text evidence="2">The sequence shown here is derived from an EMBL/GenBank/DDBJ whole genome shotgun (WGS) entry which is preliminary data.</text>
</comment>
<organism evidence="2 3">
    <name type="scientific">Meiothermus granaticius NBRC 107808</name>
    <dbReference type="NCBI Taxonomy" id="1227551"/>
    <lineage>
        <taxon>Bacteria</taxon>
        <taxon>Thermotogati</taxon>
        <taxon>Deinococcota</taxon>
        <taxon>Deinococci</taxon>
        <taxon>Thermales</taxon>
        <taxon>Thermaceae</taxon>
        <taxon>Meiothermus</taxon>
    </lineage>
</organism>
<proteinExistence type="predicted"/>
<dbReference type="Pfam" id="PF13416">
    <property type="entry name" value="SBP_bac_8"/>
    <property type="match status" value="1"/>
</dbReference>
<feature type="signal peptide" evidence="1">
    <location>
        <begin position="1"/>
        <end position="23"/>
    </location>
</feature>
<keyword evidence="1" id="KW-0732">Signal</keyword>
<dbReference type="InterPro" id="IPR006059">
    <property type="entry name" value="SBP"/>
</dbReference>
<dbReference type="SUPFAM" id="SSF53850">
    <property type="entry name" value="Periplasmic binding protein-like II"/>
    <property type="match status" value="1"/>
</dbReference>
<dbReference type="EMBL" id="QWLB01000074">
    <property type="protein sequence ID" value="RIH90741.1"/>
    <property type="molecule type" value="Genomic_DNA"/>
</dbReference>
<feature type="chain" id="PRO_5030071846" evidence="1">
    <location>
        <begin position="24"/>
        <end position="414"/>
    </location>
</feature>
<accession>A0A399F7X8</accession>
<evidence type="ECO:0000313" key="3">
    <source>
        <dbReference type="Proteomes" id="UP000266178"/>
    </source>
</evidence>
<dbReference type="PANTHER" id="PTHR43649:SF30">
    <property type="entry name" value="ABC TRANSPORTER SUBSTRATE-BINDING PROTEIN"/>
    <property type="match status" value="1"/>
</dbReference>
<dbReference type="PANTHER" id="PTHR43649">
    <property type="entry name" value="ARABINOSE-BINDING PROTEIN-RELATED"/>
    <property type="match status" value="1"/>
</dbReference>
<dbReference type="CDD" id="cd14748">
    <property type="entry name" value="PBP2_UgpB"/>
    <property type="match status" value="1"/>
</dbReference>
<evidence type="ECO:0000256" key="1">
    <source>
        <dbReference type="SAM" id="SignalP"/>
    </source>
</evidence>
<dbReference type="AlphaFoldDB" id="A0A399F7X8"/>
<reference evidence="2 3" key="1">
    <citation type="submission" date="2018-08" db="EMBL/GenBank/DDBJ databases">
        <title>Meiothermus granaticius genome AF-68 sequencing project.</title>
        <authorList>
            <person name="Da Costa M.S."/>
            <person name="Albuquerque L."/>
            <person name="Raposo P."/>
            <person name="Froufe H.J.C."/>
            <person name="Barroso C.S."/>
            <person name="Egas C."/>
        </authorList>
    </citation>
    <scope>NUCLEOTIDE SEQUENCE [LARGE SCALE GENOMIC DNA]</scope>
    <source>
        <strain evidence="2 3">AF-68</strain>
    </source>
</reference>
<keyword evidence="3" id="KW-1185">Reference proteome</keyword>
<gene>
    <name evidence="2" type="primary">ugpB_8</name>
    <name evidence="2" type="ORF">Mgrana_03185</name>
</gene>
<dbReference type="Proteomes" id="UP000266178">
    <property type="component" value="Unassembled WGS sequence"/>
</dbReference>
<sequence>MKRLNRWITALGLAATLGAPALAQSKPVEITLMYGLGGRLGEIIRATIDRYNKSQTEVVVRGEFADSYEGVLQKALAGIAAGQPAADLLQLEVALWPRLAAAGQLTDLATLPGFKAMYDGFWPVFRRQTDPDGDGKVYAVPWNNSNPVTYYNPQLLKKAGFEAPPKRWTEYREFARKVKEATGVPALAIPSFPWVLEGAVFSNDGEMVRGGRLALNEPAALEVINTWTQMIRDGSAVVENANTTQDFVAGKVAITFQSVASRPGIKALAGDKFKSNVRVANLPYFKKPVVPVGGATLAIPKGIPQDHVLAAWKFIQWLNTPEQQLAWIKETNYVPVTRATNDLRAFQSYLLTEQGLGQGMLQLPTARPRPADPGYVQAIQEIRKTLEDIWLNNRPVEPAINDLVNRTQALFKQP</sequence>
<dbReference type="InterPro" id="IPR050490">
    <property type="entry name" value="Bact_solute-bd_prot1"/>
</dbReference>